<organism evidence="11 12">
    <name type="scientific">Peribacillus loiseleuriae</name>
    <dbReference type="NCBI Taxonomy" id="1679170"/>
    <lineage>
        <taxon>Bacteria</taxon>
        <taxon>Bacillati</taxon>
        <taxon>Bacillota</taxon>
        <taxon>Bacilli</taxon>
        <taxon>Bacillales</taxon>
        <taxon>Bacillaceae</taxon>
        <taxon>Peribacillus</taxon>
    </lineage>
</organism>
<keyword evidence="8 9" id="KW-0472">Membrane</keyword>
<evidence type="ECO:0000256" key="9">
    <source>
        <dbReference type="SAM" id="Phobius"/>
    </source>
</evidence>
<dbReference type="Pfam" id="PF00672">
    <property type="entry name" value="HAMP"/>
    <property type="match status" value="1"/>
</dbReference>
<dbReference type="SUPFAM" id="SSF158472">
    <property type="entry name" value="HAMP domain-like"/>
    <property type="match status" value="1"/>
</dbReference>
<keyword evidence="4" id="KW-0808">Transferase</keyword>
<dbReference type="PANTHER" id="PTHR34220:SF7">
    <property type="entry name" value="SENSOR HISTIDINE KINASE YPDA"/>
    <property type="match status" value="1"/>
</dbReference>
<dbReference type="PANTHER" id="PTHR34220">
    <property type="entry name" value="SENSOR HISTIDINE KINASE YPDA"/>
    <property type="match status" value="1"/>
</dbReference>
<evidence type="ECO:0000256" key="1">
    <source>
        <dbReference type="ARBA" id="ARBA00004651"/>
    </source>
</evidence>
<keyword evidence="12" id="KW-1185">Reference proteome</keyword>
<dbReference type="AlphaFoldDB" id="A0A0K9GQ34"/>
<evidence type="ECO:0000256" key="6">
    <source>
        <dbReference type="ARBA" id="ARBA00022777"/>
    </source>
</evidence>
<comment type="caution">
    <text evidence="11">The sequence shown here is derived from an EMBL/GenBank/DDBJ whole genome shotgun (WGS) entry which is preliminary data.</text>
</comment>
<dbReference type="CDD" id="cd18773">
    <property type="entry name" value="PDC1_HK_sensor"/>
    <property type="match status" value="1"/>
</dbReference>
<keyword evidence="3" id="KW-0597">Phosphoprotein</keyword>
<dbReference type="InterPro" id="IPR003594">
    <property type="entry name" value="HATPase_dom"/>
</dbReference>
<dbReference type="Gene3D" id="3.30.450.20">
    <property type="entry name" value="PAS domain"/>
    <property type="match status" value="1"/>
</dbReference>
<keyword evidence="6" id="KW-0418">Kinase</keyword>
<evidence type="ECO:0000259" key="10">
    <source>
        <dbReference type="PROSITE" id="PS50885"/>
    </source>
</evidence>
<evidence type="ECO:0000313" key="11">
    <source>
        <dbReference type="EMBL" id="KMY48809.1"/>
    </source>
</evidence>
<dbReference type="Pfam" id="PF02518">
    <property type="entry name" value="HATPase_c"/>
    <property type="match status" value="1"/>
</dbReference>
<keyword evidence="2" id="KW-1003">Cell membrane</keyword>
<dbReference type="SMART" id="SM00304">
    <property type="entry name" value="HAMP"/>
    <property type="match status" value="1"/>
</dbReference>
<dbReference type="EMBL" id="LFZW01000001">
    <property type="protein sequence ID" value="KMY48809.1"/>
    <property type="molecule type" value="Genomic_DNA"/>
</dbReference>
<comment type="subcellular location">
    <subcellularLocation>
        <location evidence="1">Cell membrane</location>
        <topology evidence="1">Multi-pass membrane protein</topology>
    </subcellularLocation>
</comment>
<dbReference type="RefSeq" id="WP_049680134.1">
    <property type="nucleotide sequence ID" value="NZ_LFZW01000001.1"/>
</dbReference>
<evidence type="ECO:0000256" key="8">
    <source>
        <dbReference type="ARBA" id="ARBA00023136"/>
    </source>
</evidence>
<dbReference type="Pfam" id="PF02743">
    <property type="entry name" value="dCache_1"/>
    <property type="match status" value="1"/>
</dbReference>
<evidence type="ECO:0000256" key="5">
    <source>
        <dbReference type="ARBA" id="ARBA00022692"/>
    </source>
</evidence>
<dbReference type="PROSITE" id="PS50885">
    <property type="entry name" value="HAMP"/>
    <property type="match status" value="1"/>
</dbReference>
<dbReference type="Pfam" id="PF06580">
    <property type="entry name" value="His_kinase"/>
    <property type="match status" value="1"/>
</dbReference>
<proteinExistence type="predicted"/>
<keyword evidence="5 9" id="KW-0812">Transmembrane</keyword>
<dbReference type="STRING" id="1679170.AC625_04180"/>
<reference evidence="12" key="1">
    <citation type="submission" date="2015-07" db="EMBL/GenBank/DDBJ databases">
        <title>Genome sequencing project for genomic taxonomy and phylogenomics of Bacillus-like bacteria.</title>
        <authorList>
            <person name="Liu B."/>
            <person name="Wang J."/>
            <person name="Zhu Y."/>
            <person name="Liu G."/>
            <person name="Chen Q."/>
            <person name="Chen Z."/>
            <person name="Lan J."/>
            <person name="Che J."/>
            <person name="Ge C."/>
            <person name="Shi H."/>
            <person name="Pan Z."/>
            <person name="Liu X."/>
        </authorList>
    </citation>
    <scope>NUCLEOTIDE SEQUENCE [LARGE SCALE GENOMIC DNA]</scope>
    <source>
        <strain evidence="12">FJAT-27997</strain>
    </source>
</reference>
<dbReference type="Gene3D" id="3.30.565.10">
    <property type="entry name" value="Histidine kinase-like ATPase, C-terminal domain"/>
    <property type="match status" value="1"/>
</dbReference>
<feature type="transmembrane region" description="Helical" evidence="9">
    <location>
        <begin position="310"/>
        <end position="329"/>
    </location>
</feature>
<dbReference type="InterPro" id="IPR010559">
    <property type="entry name" value="Sig_transdc_His_kin_internal"/>
</dbReference>
<evidence type="ECO:0000256" key="2">
    <source>
        <dbReference type="ARBA" id="ARBA00022475"/>
    </source>
</evidence>
<evidence type="ECO:0000313" key="12">
    <source>
        <dbReference type="Proteomes" id="UP000037146"/>
    </source>
</evidence>
<dbReference type="SUPFAM" id="SSF55874">
    <property type="entry name" value="ATPase domain of HSP90 chaperone/DNA topoisomerase II/histidine kinase"/>
    <property type="match status" value="1"/>
</dbReference>
<gene>
    <name evidence="11" type="ORF">AC625_04180</name>
</gene>
<dbReference type="Gene3D" id="6.10.340.10">
    <property type="match status" value="1"/>
</dbReference>
<dbReference type="Proteomes" id="UP000037146">
    <property type="component" value="Unassembled WGS sequence"/>
</dbReference>
<dbReference type="GO" id="GO:0005886">
    <property type="term" value="C:plasma membrane"/>
    <property type="evidence" value="ECO:0007669"/>
    <property type="project" value="UniProtKB-SubCell"/>
</dbReference>
<keyword evidence="7 9" id="KW-1133">Transmembrane helix</keyword>
<dbReference type="InterPro" id="IPR050640">
    <property type="entry name" value="Bact_2-comp_sensor_kinase"/>
</dbReference>
<name>A0A0K9GQ34_9BACI</name>
<sequence length="615" mass="71386">MKKRWRNFSIFFRKFILLRNQSLLTKLWVLSSILVIFPVLSVGIISYKLSSDKLEEEFRESSQQIIEQVESHIEYYLQDFEIASLKIISSPHFAHFLKLETENIGNNQEFTEATRTILKAAEYSRADISNITVILDNDQVIDTLGLENYYPATKIKDEYWYSSVPRNGMIMLVSRTLKLKNNNEQPVISLARRLYNPKTLEPVGMLIIDINFRRIEEIANKVTISKNGYFFILDAKGHYVYHSDYSKLGKKVEFDQLSNLKTEEDGYGLLDNDQQDFFTYSLSQNLGWRFFTAVPYGDLTESIIQIGKTITWTIFIALFFAYLIGFGFADSMIRPIRRLQHFMKEVETGNLNGRVKVESTDEIGQLTMGFNNTVEKLSNLLEEIYISKLKETEMNLKQKDIELRMLQSQINPHFLYNSLETIRGMALEENQEDIACMSSSLGKLLRYNLKNSSLTVSLGEEIKFCEMYLQIQKFRFEDRFEYMFDIPEWAMDLKVVKFSMQPLVENCFKHGFDQTMRKMKIILSVVKISEFSIVIRILDTGAGIQEDILNEITKKIEQTTTVSNGINIGILNVHQRISYLFGSEYGITIQSTQGVETAVDMHLPIRKAYEEGEQE</sequence>
<evidence type="ECO:0000256" key="7">
    <source>
        <dbReference type="ARBA" id="ARBA00022989"/>
    </source>
</evidence>
<accession>A0A0K9GQ34</accession>
<evidence type="ECO:0000256" key="3">
    <source>
        <dbReference type="ARBA" id="ARBA00022553"/>
    </source>
</evidence>
<dbReference type="InterPro" id="IPR003660">
    <property type="entry name" value="HAMP_dom"/>
</dbReference>
<dbReference type="CDD" id="cd06225">
    <property type="entry name" value="HAMP"/>
    <property type="match status" value="1"/>
</dbReference>
<dbReference type="InterPro" id="IPR033479">
    <property type="entry name" value="dCache_1"/>
</dbReference>
<dbReference type="OrthoDB" id="9776552at2"/>
<dbReference type="CDD" id="cd12912">
    <property type="entry name" value="PDC2_MCP_like"/>
    <property type="match status" value="1"/>
</dbReference>
<dbReference type="InterPro" id="IPR036890">
    <property type="entry name" value="HATPase_C_sf"/>
</dbReference>
<protein>
    <recommendedName>
        <fullName evidence="10">HAMP domain-containing protein</fullName>
    </recommendedName>
</protein>
<feature type="domain" description="HAMP" evidence="10">
    <location>
        <begin position="330"/>
        <end position="382"/>
    </location>
</feature>
<dbReference type="GO" id="GO:0000155">
    <property type="term" value="F:phosphorelay sensor kinase activity"/>
    <property type="evidence" value="ECO:0007669"/>
    <property type="project" value="InterPro"/>
</dbReference>
<dbReference type="PATRIC" id="fig|1679170.3.peg.892"/>
<evidence type="ECO:0000256" key="4">
    <source>
        <dbReference type="ARBA" id="ARBA00022679"/>
    </source>
</evidence>